<dbReference type="PANTHER" id="PTHR16291">
    <property type="entry name" value="NUCLEAR CAP-BINDING PROTEIN SUBUNIT 3"/>
    <property type="match status" value="1"/>
</dbReference>
<feature type="compositionally biased region" description="Acidic residues" evidence="1">
    <location>
        <begin position="212"/>
        <end position="228"/>
    </location>
</feature>
<dbReference type="GO" id="GO:0005634">
    <property type="term" value="C:nucleus"/>
    <property type="evidence" value="ECO:0007669"/>
    <property type="project" value="TreeGrafter"/>
</dbReference>
<dbReference type="Proteomes" id="UP001303115">
    <property type="component" value="Unassembled WGS sequence"/>
</dbReference>
<name>A0AAN6P7Y2_9PEZI</name>
<feature type="compositionally biased region" description="Basic and acidic residues" evidence="1">
    <location>
        <begin position="306"/>
        <end position="338"/>
    </location>
</feature>
<evidence type="ECO:0000256" key="1">
    <source>
        <dbReference type="SAM" id="MobiDB-lite"/>
    </source>
</evidence>
<feature type="region of interest" description="Disordered" evidence="1">
    <location>
        <begin position="21"/>
        <end position="55"/>
    </location>
</feature>
<dbReference type="GO" id="GO:0003729">
    <property type="term" value="F:mRNA binding"/>
    <property type="evidence" value="ECO:0007669"/>
    <property type="project" value="InterPro"/>
</dbReference>
<keyword evidence="3" id="KW-1185">Reference proteome</keyword>
<sequence>MDLDIEMDVDDVSQVPVPAIPEAYTHDIITGEEQEPGEVDEAPHDEDNGDISDRDKAVVPYKVHIKGLDTFNPDHVKGYLAEHYSASELSRVEWIDDTSANLVFKSESVAQEALVALAAVDIADATQLPPLENIPAKGFSQKPESTLRIRFAVEGDRKAARASERSRFYLLHPEYDPEERRRRGEFTRGKYRDRDDRYRGDRRRDRRRDARDDEEPETFDVNLYDDDAPALATRTRRPSRPRRRSASSSSDTRRASQRNREKELFPGRVSGGGHSLRDRSASPARDRDGDAEMDLDEDARAAAALRSREKGRSIKERLSSRDNSAKELFPPKDNNRARELFPTKVSASAGSRAQMDQVSDTTVLASDRITAPGAGGFNIRGMAGKRANDQGIAIKGTGPTVKELFPEKFGNAGKELFAERLEGRGRRRQKAEDLFY</sequence>
<dbReference type="PANTHER" id="PTHR16291:SF0">
    <property type="entry name" value="NUCLEAR CAP-BINDING PROTEIN SUBUNIT 3"/>
    <property type="match status" value="1"/>
</dbReference>
<feature type="compositionally biased region" description="Acidic residues" evidence="1">
    <location>
        <begin position="30"/>
        <end position="40"/>
    </location>
</feature>
<gene>
    <name evidence="2" type="ORF">C8A01DRAFT_50062</name>
</gene>
<dbReference type="Pfam" id="PF10309">
    <property type="entry name" value="NCBP3"/>
    <property type="match status" value="1"/>
</dbReference>
<protein>
    <submittedName>
        <fullName evidence="2">Uncharacterized protein</fullName>
    </submittedName>
</protein>
<feature type="compositionally biased region" description="Basic residues" evidence="1">
    <location>
        <begin position="234"/>
        <end position="245"/>
    </location>
</feature>
<organism evidence="2 3">
    <name type="scientific">Parachaetomium inaequale</name>
    <dbReference type="NCBI Taxonomy" id="2588326"/>
    <lineage>
        <taxon>Eukaryota</taxon>
        <taxon>Fungi</taxon>
        <taxon>Dikarya</taxon>
        <taxon>Ascomycota</taxon>
        <taxon>Pezizomycotina</taxon>
        <taxon>Sordariomycetes</taxon>
        <taxon>Sordariomycetidae</taxon>
        <taxon>Sordariales</taxon>
        <taxon>Chaetomiaceae</taxon>
        <taxon>Parachaetomium</taxon>
    </lineage>
</organism>
<evidence type="ECO:0000313" key="2">
    <source>
        <dbReference type="EMBL" id="KAK4033325.1"/>
    </source>
</evidence>
<evidence type="ECO:0000313" key="3">
    <source>
        <dbReference type="Proteomes" id="UP001303115"/>
    </source>
</evidence>
<dbReference type="GO" id="GO:0000340">
    <property type="term" value="F:RNA 7-methylguanosine cap binding"/>
    <property type="evidence" value="ECO:0007669"/>
    <property type="project" value="InterPro"/>
</dbReference>
<feature type="compositionally biased region" description="Basic and acidic residues" evidence="1">
    <location>
        <begin position="275"/>
        <end position="290"/>
    </location>
</feature>
<comment type="caution">
    <text evidence="2">The sequence shown here is derived from an EMBL/GenBank/DDBJ whole genome shotgun (WGS) entry which is preliminary data.</text>
</comment>
<dbReference type="EMBL" id="MU854537">
    <property type="protein sequence ID" value="KAK4033325.1"/>
    <property type="molecule type" value="Genomic_DNA"/>
</dbReference>
<feature type="compositionally biased region" description="Basic and acidic residues" evidence="1">
    <location>
        <begin position="195"/>
        <end position="211"/>
    </location>
</feature>
<feature type="compositionally biased region" description="Basic and acidic residues" evidence="1">
    <location>
        <begin position="41"/>
        <end position="55"/>
    </location>
</feature>
<dbReference type="AlphaFoldDB" id="A0AAN6P7Y2"/>
<reference evidence="3" key="1">
    <citation type="journal article" date="2023" name="Mol. Phylogenet. Evol.">
        <title>Genome-scale phylogeny and comparative genomics of the fungal order Sordariales.</title>
        <authorList>
            <person name="Hensen N."/>
            <person name="Bonometti L."/>
            <person name="Westerberg I."/>
            <person name="Brannstrom I.O."/>
            <person name="Guillou S."/>
            <person name="Cros-Aarteil S."/>
            <person name="Calhoun S."/>
            <person name="Haridas S."/>
            <person name="Kuo A."/>
            <person name="Mondo S."/>
            <person name="Pangilinan J."/>
            <person name="Riley R."/>
            <person name="LaButti K."/>
            <person name="Andreopoulos B."/>
            <person name="Lipzen A."/>
            <person name="Chen C."/>
            <person name="Yan M."/>
            <person name="Daum C."/>
            <person name="Ng V."/>
            <person name="Clum A."/>
            <person name="Steindorff A."/>
            <person name="Ohm R.A."/>
            <person name="Martin F."/>
            <person name="Silar P."/>
            <person name="Natvig D.O."/>
            <person name="Lalanne C."/>
            <person name="Gautier V."/>
            <person name="Ament-Velasquez S.L."/>
            <person name="Kruys A."/>
            <person name="Hutchinson M.I."/>
            <person name="Powell A.J."/>
            <person name="Barry K."/>
            <person name="Miller A.N."/>
            <person name="Grigoriev I.V."/>
            <person name="Debuchy R."/>
            <person name="Gladieux P."/>
            <person name="Hiltunen Thoren M."/>
            <person name="Johannesson H."/>
        </authorList>
    </citation>
    <scope>NUCLEOTIDE SEQUENCE [LARGE SCALE GENOMIC DNA]</scope>
    <source>
        <strain evidence="3">CBS 284.82</strain>
    </source>
</reference>
<feature type="compositionally biased region" description="Basic and acidic residues" evidence="1">
    <location>
        <begin position="251"/>
        <end position="265"/>
    </location>
</feature>
<accession>A0AAN6P7Y2</accession>
<feature type="region of interest" description="Disordered" evidence="1">
    <location>
        <begin position="195"/>
        <end position="338"/>
    </location>
</feature>
<dbReference type="InterPro" id="IPR019416">
    <property type="entry name" value="NCBP3"/>
</dbReference>
<proteinExistence type="predicted"/>